<name>A0ABS9Z7J2_9HYPH</name>
<feature type="transmembrane region" description="Helical" evidence="1">
    <location>
        <begin position="6"/>
        <end position="26"/>
    </location>
</feature>
<dbReference type="EMBL" id="JAIVFP010000001">
    <property type="protein sequence ID" value="MCI4683011.1"/>
    <property type="molecule type" value="Genomic_DNA"/>
</dbReference>
<dbReference type="RefSeq" id="WP_243066984.1">
    <property type="nucleotide sequence ID" value="NZ_JAIVFK010000012.1"/>
</dbReference>
<gene>
    <name evidence="2" type="ORF">K2U94_09575</name>
</gene>
<comment type="caution">
    <text evidence="2">The sequence shown here is derived from an EMBL/GenBank/DDBJ whole genome shotgun (WGS) entry which is preliminary data.</text>
</comment>
<keyword evidence="1" id="KW-0812">Transmembrane</keyword>
<organism evidence="2 3">
    <name type="scientific">Candidatus Rhodoblastus alkanivorans</name>
    <dbReference type="NCBI Taxonomy" id="2954117"/>
    <lineage>
        <taxon>Bacteria</taxon>
        <taxon>Pseudomonadati</taxon>
        <taxon>Pseudomonadota</taxon>
        <taxon>Alphaproteobacteria</taxon>
        <taxon>Hyphomicrobiales</taxon>
        <taxon>Rhodoblastaceae</taxon>
        <taxon>Rhodoblastus</taxon>
    </lineage>
</organism>
<sequence>MNRGAIFYLVIGGLVVIVSVLGYQLYQDRKQPQGVQIHVGPKGVSIENK</sequence>
<keyword evidence="1" id="KW-0472">Membrane</keyword>
<evidence type="ECO:0000313" key="2">
    <source>
        <dbReference type="EMBL" id="MCI4683011.1"/>
    </source>
</evidence>
<proteinExistence type="predicted"/>
<keyword evidence="3" id="KW-1185">Reference proteome</keyword>
<protein>
    <submittedName>
        <fullName evidence="2">Uncharacterized protein</fullName>
    </submittedName>
</protein>
<dbReference type="Proteomes" id="UP001139104">
    <property type="component" value="Unassembled WGS sequence"/>
</dbReference>
<evidence type="ECO:0000256" key="1">
    <source>
        <dbReference type="SAM" id="Phobius"/>
    </source>
</evidence>
<evidence type="ECO:0000313" key="3">
    <source>
        <dbReference type="Proteomes" id="UP001139104"/>
    </source>
</evidence>
<reference evidence="2" key="1">
    <citation type="journal article" date="2022" name="ISME J.">
        <title>Identification of active gaseous-alkane degraders at natural gas seeps.</title>
        <authorList>
            <person name="Farhan Ul Haque M."/>
            <person name="Hernandez M."/>
            <person name="Crombie A.T."/>
            <person name="Murrell J.C."/>
        </authorList>
    </citation>
    <scope>NUCLEOTIDE SEQUENCE</scope>
    <source>
        <strain evidence="2">PC2</strain>
    </source>
</reference>
<keyword evidence="1" id="KW-1133">Transmembrane helix</keyword>
<accession>A0ABS9Z7J2</accession>